<dbReference type="PANTHER" id="PTHR42928">
    <property type="entry name" value="TRICARBOXYLATE-BINDING PROTEIN"/>
    <property type="match status" value="1"/>
</dbReference>
<name>A0ABY6ZB41_9BACL</name>
<dbReference type="CDD" id="cd07012">
    <property type="entry name" value="PBP2_Bug_TTT"/>
    <property type="match status" value="1"/>
</dbReference>
<comment type="similarity">
    <text evidence="1">Belongs to the UPF0065 (bug) family.</text>
</comment>
<keyword evidence="4" id="KW-1185">Reference proteome</keyword>
<dbReference type="Gene3D" id="3.40.190.10">
    <property type="entry name" value="Periplasmic binding protein-like II"/>
    <property type="match status" value="1"/>
</dbReference>
<sequence length="347" mass="36147">MNVKAWRRTRRICATTAVAFGLAMGMVGCGTQSTTTSGASSAGGSATKDNYPNKTITLVVPYAPGGDFDTTARLLAPFLTKYLPNKPAVIVKNVPGGNSEIGDMQVIDANPDGYTIGYFTLPGIALGPLIGQGNYDLTKVSWIGQVFAMPYVAAVSKKSGLKDIAAVKSDPHLKIGTTGITTTAGLASFITTKVLGLENSSTVPSGGSSMSILAAAQGAVDFVQFPYSALQQQIKAGLIEPLWVNSSKRLSELPQVPTIAELGYPQLASVVSLSGAIGTTPGVSQQDVAILQDALRKALSDPDFLSKMKAANESPAYLNGADTLAEVKNDIQVMKTYAPQIKAAVNK</sequence>
<proteinExistence type="inferred from homology"/>
<feature type="chain" id="PRO_5047430350" evidence="2">
    <location>
        <begin position="20"/>
        <end position="347"/>
    </location>
</feature>
<dbReference type="EMBL" id="CP104067">
    <property type="protein sequence ID" value="WAH39955.1"/>
    <property type="molecule type" value="Genomic_DNA"/>
</dbReference>
<dbReference type="RefSeq" id="WP_268003853.1">
    <property type="nucleotide sequence ID" value="NZ_BSUT01000001.1"/>
</dbReference>
<organism evidence="3 4">
    <name type="scientific">Alicyclobacillus fastidiosus</name>
    <dbReference type="NCBI Taxonomy" id="392011"/>
    <lineage>
        <taxon>Bacteria</taxon>
        <taxon>Bacillati</taxon>
        <taxon>Bacillota</taxon>
        <taxon>Bacilli</taxon>
        <taxon>Bacillales</taxon>
        <taxon>Alicyclobacillaceae</taxon>
        <taxon>Alicyclobacillus</taxon>
    </lineage>
</organism>
<keyword evidence="2" id="KW-0732">Signal</keyword>
<evidence type="ECO:0000313" key="4">
    <source>
        <dbReference type="Proteomes" id="UP001164761"/>
    </source>
</evidence>
<evidence type="ECO:0000256" key="1">
    <source>
        <dbReference type="ARBA" id="ARBA00006987"/>
    </source>
</evidence>
<protein>
    <submittedName>
        <fullName evidence="3">Tripartite tricarboxylate transporter substrate binding protein</fullName>
    </submittedName>
</protein>
<dbReference type="PROSITE" id="PS51257">
    <property type="entry name" value="PROKAR_LIPOPROTEIN"/>
    <property type="match status" value="1"/>
</dbReference>
<dbReference type="Pfam" id="PF03401">
    <property type="entry name" value="TctC"/>
    <property type="match status" value="1"/>
</dbReference>
<dbReference type="Gene3D" id="3.40.190.150">
    <property type="entry name" value="Bordetella uptake gene, domain 1"/>
    <property type="match status" value="1"/>
</dbReference>
<dbReference type="InterPro" id="IPR042100">
    <property type="entry name" value="Bug_dom1"/>
</dbReference>
<reference evidence="3" key="1">
    <citation type="submission" date="2022-08" db="EMBL/GenBank/DDBJ databases">
        <title>Alicyclobacillus fastidiosus DSM 17978, complete genome.</title>
        <authorList>
            <person name="Wang Q."/>
            <person name="Cai R."/>
            <person name="Wang Z."/>
        </authorList>
    </citation>
    <scope>NUCLEOTIDE SEQUENCE</scope>
    <source>
        <strain evidence="3">DSM 17978</strain>
    </source>
</reference>
<gene>
    <name evidence="3" type="ORF">NZD89_16290</name>
</gene>
<dbReference type="PANTHER" id="PTHR42928:SF5">
    <property type="entry name" value="BLR1237 PROTEIN"/>
    <property type="match status" value="1"/>
</dbReference>
<evidence type="ECO:0000256" key="2">
    <source>
        <dbReference type="SAM" id="SignalP"/>
    </source>
</evidence>
<accession>A0ABY6ZB41</accession>
<dbReference type="Proteomes" id="UP001164761">
    <property type="component" value="Chromosome"/>
</dbReference>
<evidence type="ECO:0000313" key="3">
    <source>
        <dbReference type="EMBL" id="WAH39955.1"/>
    </source>
</evidence>
<dbReference type="PIRSF" id="PIRSF017082">
    <property type="entry name" value="YflP"/>
    <property type="match status" value="1"/>
</dbReference>
<feature type="signal peptide" evidence="2">
    <location>
        <begin position="1"/>
        <end position="19"/>
    </location>
</feature>
<dbReference type="InterPro" id="IPR005064">
    <property type="entry name" value="BUG"/>
</dbReference>